<gene>
    <name evidence="2" type="ORF">JCM19237_4654</name>
</gene>
<protein>
    <submittedName>
        <fullName evidence="2">Uncharacterized protein</fullName>
    </submittedName>
</protein>
<evidence type="ECO:0000313" key="3">
    <source>
        <dbReference type="Proteomes" id="UP000029227"/>
    </source>
</evidence>
<sequence>MQKTEQPQKQKVVTSTGYKTKERRKITAFCVTFFYTLSMLSFQHSEK</sequence>
<name>A0A090QY91_9GAMM</name>
<dbReference type="EMBL" id="BBMN01000015">
    <property type="protein sequence ID" value="GAL07238.1"/>
    <property type="molecule type" value="Genomic_DNA"/>
</dbReference>
<feature type="transmembrane region" description="Helical" evidence="1">
    <location>
        <begin position="26"/>
        <end position="44"/>
    </location>
</feature>
<evidence type="ECO:0000313" key="2">
    <source>
        <dbReference type="EMBL" id="GAL07238.1"/>
    </source>
</evidence>
<accession>A0A090QY91</accession>
<dbReference type="Proteomes" id="UP000029227">
    <property type="component" value="Unassembled WGS sequence"/>
</dbReference>
<keyword evidence="1" id="KW-1133">Transmembrane helix</keyword>
<proteinExistence type="predicted"/>
<reference evidence="2 3" key="1">
    <citation type="journal article" date="2014" name="Genome Announc.">
        <title>Draft Genome Sequences of Two Vibrionaceae Species, Vibrio ponticus C121 and Photobacterium aphoticum C119, Isolated as Coral Reef Microbiota.</title>
        <authorList>
            <person name="Al-saari N."/>
            <person name="Meirelles P.M."/>
            <person name="Mino S."/>
            <person name="Suda W."/>
            <person name="Oshima K."/>
            <person name="Hattori M."/>
            <person name="Ohkuma M."/>
            <person name="Thompson F.L."/>
            <person name="Gomez-Gil B."/>
            <person name="Sawabe T."/>
            <person name="Sawabe T."/>
        </authorList>
    </citation>
    <scope>NUCLEOTIDE SEQUENCE [LARGE SCALE GENOMIC DNA]</scope>
    <source>
        <strain evidence="2 3">JCM 19237</strain>
    </source>
</reference>
<dbReference type="STRING" id="754436.JCM19237_4654"/>
<comment type="caution">
    <text evidence="2">The sequence shown here is derived from an EMBL/GenBank/DDBJ whole genome shotgun (WGS) entry which is preliminary data.</text>
</comment>
<organism evidence="2 3">
    <name type="scientific">Photobacterium aphoticum</name>
    <dbReference type="NCBI Taxonomy" id="754436"/>
    <lineage>
        <taxon>Bacteria</taxon>
        <taxon>Pseudomonadati</taxon>
        <taxon>Pseudomonadota</taxon>
        <taxon>Gammaproteobacteria</taxon>
        <taxon>Vibrionales</taxon>
        <taxon>Vibrionaceae</taxon>
        <taxon>Photobacterium</taxon>
    </lineage>
</organism>
<dbReference type="AlphaFoldDB" id="A0A090QY91"/>
<evidence type="ECO:0000256" key="1">
    <source>
        <dbReference type="SAM" id="Phobius"/>
    </source>
</evidence>
<keyword evidence="1" id="KW-0812">Transmembrane</keyword>
<keyword evidence="1" id="KW-0472">Membrane</keyword>